<dbReference type="EMBL" id="CAJPEV010000841">
    <property type="protein sequence ID" value="CAG0888991.1"/>
    <property type="molecule type" value="Genomic_DNA"/>
</dbReference>
<comment type="function">
    <text evidence="9">Protein phosphatase that catalyzes the dephosphorylation of the C-terminal domain of RNA polymerase II. Plays a role in RNA processing and termination.</text>
</comment>
<sequence>MPSGNGLLDLKIAVICASNMNRSMEAHSFLSKRGFNVMSFGTNDKVKLPGQSIDKPNCYEFGVTYDEIYKDLVAKDHNLYTQNGILHMLERNRRIKAGPEKFQHCKEKFDVVITVEERVYDLVIETLESREKEGSSPVHVINIEIQDNHEEATLGAFLICELVTLMASSEDLDNDIDELLQEFEHKCKRSILHCVQFY</sequence>
<name>A0A7R8X9B2_9CRUS</name>
<comment type="subcellular location">
    <subcellularLocation>
        <location evidence="1 9">Nucleus</location>
    </subcellularLocation>
</comment>
<dbReference type="GO" id="GO:0031124">
    <property type="term" value="P:mRNA 3'-end processing"/>
    <property type="evidence" value="ECO:0007669"/>
    <property type="project" value="UniProtKB-ARBA"/>
</dbReference>
<evidence type="ECO:0000256" key="5">
    <source>
        <dbReference type="ARBA" id="ARBA00022912"/>
    </source>
</evidence>
<dbReference type="InterPro" id="IPR006811">
    <property type="entry name" value="RNA_pol_II_suA"/>
</dbReference>
<evidence type="ECO:0000256" key="6">
    <source>
        <dbReference type="ARBA" id="ARBA00023242"/>
    </source>
</evidence>
<dbReference type="GO" id="GO:0008420">
    <property type="term" value="F:RNA polymerase II CTD heptapeptide repeat phosphatase activity"/>
    <property type="evidence" value="ECO:0007669"/>
    <property type="project" value="UniProtKB-ARBA"/>
</dbReference>
<dbReference type="Gene3D" id="3.40.50.2300">
    <property type="match status" value="2"/>
</dbReference>
<accession>A0A7R8X9B2</accession>
<organism evidence="10">
    <name type="scientific">Darwinula stevensoni</name>
    <dbReference type="NCBI Taxonomy" id="69355"/>
    <lineage>
        <taxon>Eukaryota</taxon>
        <taxon>Metazoa</taxon>
        <taxon>Ecdysozoa</taxon>
        <taxon>Arthropoda</taxon>
        <taxon>Crustacea</taxon>
        <taxon>Oligostraca</taxon>
        <taxon>Ostracoda</taxon>
        <taxon>Podocopa</taxon>
        <taxon>Podocopida</taxon>
        <taxon>Darwinulocopina</taxon>
        <taxon>Darwinuloidea</taxon>
        <taxon>Darwinulidae</taxon>
        <taxon>Darwinula</taxon>
    </lineage>
</organism>
<evidence type="ECO:0000256" key="9">
    <source>
        <dbReference type="RuleBase" id="RU369031"/>
    </source>
</evidence>
<evidence type="ECO:0000256" key="7">
    <source>
        <dbReference type="ARBA" id="ARBA00047761"/>
    </source>
</evidence>
<proteinExistence type="inferred from homology"/>
<keyword evidence="11" id="KW-1185">Reference proteome</keyword>
<evidence type="ECO:0000256" key="4">
    <source>
        <dbReference type="ARBA" id="ARBA00022801"/>
    </source>
</evidence>
<evidence type="ECO:0000256" key="2">
    <source>
        <dbReference type="ARBA" id="ARBA00008978"/>
    </source>
</evidence>
<dbReference type="FunFam" id="3.40.50.2300:FF:000039">
    <property type="entry name" value="RNA polymerase II subunit A C-terminal domain phosphatase"/>
    <property type="match status" value="1"/>
</dbReference>
<keyword evidence="3 9" id="KW-0507">mRNA processing</keyword>
<comment type="catalytic activity">
    <reaction evidence="7 9">
        <text>O-phospho-L-seryl-[protein] + H2O = L-seryl-[protein] + phosphate</text>
        <dbReference type="Rhea" id="RHEA:20629"/>
        <dbReference type="Rhea" id="RHEA-COMP:9863"/>
        <dbReference type="Rhea" id="RHEA-COMP:11604"/>
        <dbReference type="ChEBI" id="CHEBI:15377"/>
        <dbReference type="ChEBI" id="CHEBI:29999"/>
        <dbReference type="ChEBI" id="CHEBI:43474"/>
        <dbReference type="ChEBI" id="CHEBI:83421"/>
        <dbReference type="EC" id="3.1.3.16"/>
    </reaction>
</comment>
<evidence type="ECO:0000313" key="11">
    <source>
        <dbReference type="Proteomes" id="UP000677054"/>
    </source>
</evidence>
<dbReference type="PANTHER" id="PTHR20383">
    <property type="entry name" value="RNA POLYMERASE II SUBUNIT A C-TERMINAL DOMAIN PHOSPHATASE"/>
    <property type="match status" value="1"/>
</dbReference>
<dbReference type="Pfam" id="PF04722">
    <property type="entry name" value="Ssu72"/>
    <property type="match status" value="1"/>
</dbReference>
<dbReference type="Proteomes" id="UP000677054">
    <property type="component" value="Unassembled WGS sequence"/>
</dbReference>
<dbReference type="OrthoDB" id="57957at2759"/>
<keyword evidence="5 9" id="KW-0904">Protein phosphatase</keyword>
<reference evidence="10" key="1">
    <citation type="submission" date="2020-11" db="EMBL/GenBank/DDBJ databases">
        <authorList>
            <person name="Tran Van P."/>
        </authorList>
    </citation>
    <scope>NUCLEOTIDE SEQUENCE</scope>
</reference>
<gene>
    <name evidence="10" type="ORF">DSTB1V02_LOCUS5247</name>
</gene>
<keyword evidence="6 9" id="KW-0539">Nucleus</keyword>
<evidence type="ECO:0000256" key="8">
    <source>
        <dbReference type="ARBA" id="ARBA00048336"/>
    </source>
</evidence>
<dbReference type="FunFam" id="3.40.50.2300:FF:000066">
    <property type="entry name" value="RNA polymerase II subunit A C-terminal domain phosphatase SSU72"/>
    <property type="match status" value="1"/>
</dbReference>
<evidence type="ECO:0000256" key="1">
    <source>
        <dbReference type="ARBA" id="ARBA00004123"/>
    </source>
</evidence>
<evidence type="ECO:0000313" key="10">
    <source>
        <dbReference type="EMBL" id="CAD7245373.1"/>
    </source>
</evidence>
<dbReference type="EMBL" id="LR900358">
    <property type="protein sequence ID" value="CAD7245373.1"/>
    <property type="molecule type" value="Genomic_DNA"/>
</dbReference>
<evidence type="ECO:0000256" key="3">
    <source>
        <dbReference type="ARBA" id="ARBA00022664"/>
    </source>
</evidence>
<dbReference type="GO" id="GO:0005634">
    <property type="term" value="C:nucleus"/>
    <property type="evidence" value="ECO:0007669"/>
    <property type="project" value="UniProtKB-SubCell"/>
</dbReference>
<dbReference type="EC" id="3.1.3.16" evidence="9"/>
<comment type="catalytic activity">
    <reaction evidence="8 9">
        <text>O-phospho-L-threonyl-[protein] + H2O = L-threonyl-[protein] + phosphate</text>
        <dbReference type="Rhea" id="RHEA:47004"/>
        <dbReference type="Rhea" id="RHEA-COMP:11060"/>
        <dbReference type="Rhea" id="RHEA-COMP:11605"/>
        <dbReference type="ChEBI" id="CHEBI:15377"/>
        <dbReference type="ChEBI" id="CHEBI:30013"/>
        <dbReference type="ChEBI" id="CHEBI:43474"/>
        <dbReference type="ChEBI" id="CHEBI:61977"/>
        <dbReference type="EC" id="3.1.3.16"/>
    </reaction>
</comment>
<comment type="similarity">
    <text evidence="2 9">Belongs to the SSU72 phosphatase family.</text>
</comment>
<protein>
    <recommendedName>
        <fullName evidence="9">RNA polymerase II subunit A C-terminal domain phosphatase SSU72</fullName>
        <shortName evidence="9">CTD phosphatase SSU72</shortName>
        <ecNumber evidence="9">3.1.3.16</ecNumber>
    </recommendedName>
</protein>
<dbReference type="AlphaFoldDB" id="A0A7R8X9B2"/>
<keyword evidence="4 9" id="KW-0378">Hydrolase</keyword>